<reference evidence="2" key="1">
    <citation type="journal article" date="2014" name="Science">
        <title>Ancient hybridizations among the ancestral genomes of bread wheat.</title>
        <authorList>
            <consortium name="International Wheat Genome Sequencing Consortium,"/>
            <person name="Marcussen T."/>
            <person name="Sandve S.R."/>
            <person name="Heier L."/>
            <person name="Spannagl M."/>
            <person name="Pfeifer M."/>
            <person name="Jakobsen K.S."/>
            <person name="Wulff B.B."/>
            <person name="Steuernagel B."/>
            <person name="Mayer K.F."/>
            <person name="Olsen O.A."/>
        </authorList>
    </citation>
    <scope>NUCLEOTIDE SEQUENCE [LARGE SCALE GENOMIC DNA]</scope>
    <source>
        <strain evidence="2">cv. AL8/78</strain>
    </source>
</reference>
<dbReference type="Proteomes" id="UP000015105">
    <property type="component" value="Chromosome 2D"/>
</dbReference>
<sequence>SGFKYDNLCFDALPATMDWRAKGAITPIKDQG</sequence>
<protein>
    <submittedName>
        <fullName evidence="1">Uncharacterized protein</fullName>
    </submittedName>
</protein>
<dbReference type="Gramene" id="AET2Gv20096200.2">
    <property type="protein sequence ID" value="AET2Gv20096200.2"/>
    <property type="gene ID" value="AET2Gv20096200"/>
</dbReference>
<accession>A0A453AEB9</accession>
<dbReference type="InterPro" id="IPR038765">
    <property type="entry name" value="Papain-like_cys_pep_sf"/>
</dbReference>
<evidence type="ECO:0000313" key="2">
    <source>
        <dbReference type="Proteomes" id="UP000015105"/>
    </source>
</evidence>
<proteinExistence type="predicted"/>
<dbReference type="Gene3D" id="3.90.70.10">
    <property type="entry name" value="Cysteine proteinases"/>
    <property type="match status" value="1"/>
</dbReference>
<reference evidence="1" key="4">
    <citation type="submission" date="2019-03" db="UniProtKB">
        <authorList>
            <consortium name="EnsemblPlants"/>
        </authorList>
    </citation>
    <scope>IDENTIFICATION</scope>
</reference>
<keyword evidence="2" id="KW-1185">Reference proteome</keyword>
<organism evidence="1 2">
    <name type="scientific">Aegilops tauschii subsp. strangulata</name>
    <name type="common">Goatgrass</name>
    <dbReference type="NCBI Taxonomy" id="200361"/>
    <lineage>
        <taxon>Eukaryota</taxon>
        <taxon>Viridiplantae</taxon>
        <taxon>Streptophyta</taxon>
        <taxon>Embryophyta</taxon>
        <taxon>Tracheophyta</taxon>
        <taxon>Spermatophyta</taxon>
        <taxon>Magnoliopsida</taxon>
        <taxon>Liliopsida</taxon>
        <taxon>Poales</taxon>
        <taxon>Poaceae</taxon>
        <taxon>BOP clade</taxon>
        <taxon>Pooideae</taxon>
        <taxon>Triticodae</taxon>
        <taxon>Triticeae</taxon>
        <taxon>Triticinae</taxon>
        <taxon>Aegilops</taxon>
    </lineage>
</organism>
<reference evidence="2" key="2">
    <citation type="journal article" date="2017" name="Nat. Plants">
        <title>The Aegilops tauschii genome reveals multiple impacts of transposons.</title>
        <authorList>
            <person name="Zhao G."/>
            <person name="Zou C."/>
            <person name="Li K."/>
            <person name="Wang K."/>
            <person name="Li T."/>
            <person name="Gao L."/>
            <person name="Zhang X."/>
            <person name="Wang H."/>
            <person name="Yang Z."/>
            <person name="Liu X."/>
            <person name="Jiang W."/>
            <person name="Mao L."/>
            <person name="Kong X."/>
            <person name="Jiao Y."/>
            <person name="Jia J."/>
        </authorList>
    </citation>
    <scope>NUCLEOTIDE SEQUENCE [LARGE SCALE GENOMIC DNA]</scope>
    <source>
        <strain evidence="2">cv. AL8/78</strain>
    </source>
</reference>
<dbReference type="SUPFAM" id="SSF54001">
    <property type="entry name" value="Cysteine proteinases"/>
    <property type="match status" value="1"/>
</dbReference>
<name>A0A453AEB9_AEGTS</name>
<reference evidence="1" key="5">
    <citation type="journal article" date="2021" name="G3 (Bethesda)">
        <title>Aegilops tauschii genome assembly Aet v5.0 features greater sequence contiguity and improved annotation.</title>
        <authorList>
            <person name="Wang L."/>
            <person name="Zhu T."/>
            <person name="Rodriguez J.C."/>
            <person name="Deal K.R."/>
            <person name="Dubcovsky J."/>
            <person name="McGuire P.E."/>
            <person name="Lux T."/>
            <person name="Spannagl M."/>
            <person name="Mayer K.F.X."/>
            <person name="Baldrich P."/>
            <person name="Meyers B.C."/>
            <person name="Huo N."/>
            <person name="Gu Y.Q."/>
            <person name="Zhou H."/>
            <person name="Devos K.M."/>
            <person name="Bennetzen J.L."/>
            <person name="Unver T."/>
            <person name="Budak H."/>
            <person name="Gulick P.J."/>
            <person name="Galiba G."/>
            <person name="Kalapos B."/>
            <person name="Nelson D.R."/>
            <person name="Li P."/>
            <person name="You F.M."/>
            <person name="Luo M.C."/>
            <person name="Dvorak J."/>
        </authorList>
    </citation>
    <scope>NUCLEOTIDE SEQUENCE [LARGE SCALE GENOMIC DNA]</scope>
    <source>
        <strain evidence="1">cv. AL8/78</strain>
    </source>
</reference>
<evidence type="ECO:0000313" key="1">
    <source>
        <dbReference type="EnsemblPlants" id="AET2Gv20096200.2"/>
    </source>
</evidence>
<reference evidence="1" key="3">
    <citation type="journal article" date="2017" name="Nature">
        <title>Genome sequence of the progenitor of the wheat D genome Aegilops tauschii.</title>
        <authorList>
            <person name="Luo M.C."/>
            <person name="Gu Y.Q."/>
            <person name="Puiu D."/>
            <person name="Wang H."/>
            <person name="Twardziok S.O."/>
            <person name="Deal K.R."/>
            <person name="Huo N."/>
            <person name="Zhu T."/>
            <person name="Wang L."/>
            <person name="Wang Y."/>
            <person name="McGuire P.E."/>
            <person name="Liu S."/>
            <person name="Long H."/>
            <person name="Ramasamy R.K."/>
            <person name="Rodriguez J.C."/>
            <person name="Van S.L."/>
            <person name="Yuan L."/>
            <person name="Wang Z."/>
            <person name="Xia Z."/>
            <person name="Xiao L."/>
            <person name="Anderson O.D."/>
            <person name="Ouyang S."/>
            <person name="Liang Y."/>
            <person name="Zimin A.V."/>
            <person name="Pertea G."/>
            <person name="Qi P."/>
            <person name="Bennetzen J.L."/>
            <person name="Dai X."/>
            <person name="Dawson M.W."/>
            <person name="Muller H.G."/>
            <person name="Kugler K."/>
            <person name="Rivarola-Duarte L."/>
            <person name="Spannagl M."/>
            <person name="Mayer K.F.X."/>
            <person name="Lu F.H."/>
            <person name="Bevan M.W."/>
            <person name="Leroy P."/>
            <person name="Li P."/>
            <person name="You F.M."/>
            <person name="Sun Q."/>
            <person name="Liu Z."/>
            <person name="Lyons E."/>
            <person name="Wicker T."/>
            <person name="Salzberg S.L."/>
            <person name="Devos K.M."/>
            <person name="Dvorak J."/>
        </authorList>
    </citation>
    <scope>NUCLEOTIDE SEQUENCE [LARGE SCALE GENOMIC DNA]</scope>
    <source>
        <strain evidence="1">cv. AL8/78</strain>
    </source>
</reference>
<dbReference type="AlphaFoldDB" id="A0A453AEB9"/>
<dbReference type="EnsemblPlants" id="AET2Gv20096200.2">
    <property type="protein sequence ID" value="AET2Gv20096200.2"/>
    <property type="gene ID" value="AET2Gv20096200"/>
</dbReference>